<evidence type="ECO:0000313" key="6">
    <source>
        <dbReference type="Proteomes" id="UP000266723"/>
    </source>
</evidence>
<feature type="region of interest" description="Disordered" evidence="3">
    <location>
        <begin position="211"/>
        <end position="258"/>
    </location>
</feature>
<protein>
    <recommendedName>
        <fullName evidence="1">choline-phosphate cytidylyltransferase</fullName>
        <ecNumber evidence="1">2.7.7.15</ecNumber>
    </recommendedName>
</protein>
<keyword evidence="2" id="KW-0175">Coiled coil</keyword>
<dbReference type="InterPro" id="IPR045049">
    <property type="entry name" value="Pcy1-like"/>
</dbReference>
<dbReference type="InterPro" id="IPR014729">
    <property type="entry name" value="Rossmann-like_a/b/a_fold"/>
</dbReference>
<sequence length="258" mass="29530">MAINGDDKVSGEETASSNRPVRVYADGIYDLFHFGHARAIEQAKKSLNAPWVLTTEFLDKHQIDYVAHDALPYADASGAGNDVYEFVKSIGKFKETKRTEGISTSDIIMRIVKDYNQYVLRNLDRGYSREELGVSFEKRLRVNVKLKKLQEKVKEQQEKIQTVAKTAGMHRNEWVENADRWVAGFLEMFEEGCHKMGTAIRDGIQQRLLRQESEDAEEDDESEEISDEDEVAEGDENYHDQEGFLNEKGNKENGIVMK</sequence>
<dbReference type="PANTHER" id="PTHR10739">
    <property type="entry name" value="CYTIDYLYLTRANSFERASE"/>
    <property type="match status" value="1"/>
</dbReference>
<name>A0ABQ7BSD9_BRACR</name>
<evidence type="ECO:0000259" key="4">
    <source>
        <dbReference type="Pfam" id="PF01467"/>
    </source>
</evidence>
<dbReference type="EMBL" id="QGKV02001507">
    <property type="protein sequence ID" value="KAF3534796.1"/>
    <property type="molecule type" value="Genomic_DNA"/>
</dbReference>
<dbReference type="Proteomes" id="UP000266723">
    <property type="component" value="Unassembled WGS sequence"/>
</dbReference>
<evidence type="ECO:0000256" key="1">
    <source>
        <dbReference type="ARBA" id="ARBA00026101"/>
    </source>
</evidence>
<organism evidence="5 6">
    <name type="scientific">Brassica cretica</name>
    <name type="common">Mustard</name>
    <dbReference type="NCBI Taxonomy" id="69181"/>
    <lineage>
        <taxon>Eukaryota</taxon>
        <taxon>Viridiplantae</taxon>
        <taxon>Streptophyta</taxon>
        <taxon>Embryophyta</taxon>
        <taxon>Tracheophyta</taxon>
        <taxon>Spermatophyta</taxon>
        <taxon>Magnoliopsida</taxon>
        <taxon>eudicotyledons</taxon>
        <taxon>Gunneridae</taxon>
        <taxon>Pentapetalae</taxon>
        <taxon>rosids</taxon>
        <taxon>malvids</taxon>
        <taxon>Brassicales</taxon>
        <taxon>Brassicaceae</taxon>
        <taxon>Brassiceae</taxon>
        <taxon>Brassica</taxon>
    </lineage>
</organism>
<feature type="domain" description="Cytidyltransferase-like" evidence="4">
    <location>
        <begin position="48"/>
        <end position="109"/>
    </location>
</feature>
<gene>
    <name evidence="5" type="ORF">DY000_02039180</name>
</gene>
<evidence type="ECO:0000256" key="2">
    <source>
        <dbReference type="SAM" id="Coils"/>
    </source>
</evidence>
<dbReference type="InterPro" id="IPR004821">
    <property type="entry name" value="Cyt_trans-like"/>
</dbReference>
<evidence type="ECO:0000256" key="3">
    <source>
        <dbReference type="SAM" id="MobiDB-lite"/>
    </source>
</evidence>
<dbReference type="PANTHER" id="PTHR10739:SF48">
    <property type="entry name" value="CHOLINE-PHOSPHATE CYTIDYLYLTRANSFERASE 2"/>
    <property type="match status" value="1"/>
</dbReference>
<dbReference type="SUPFAM" id="SSF52374">
    <property type="entry name" value="Nucleotidylyl transferase"/>
    <property type="match status" value="1"/>
</dbReference>
<dbReference type="Pfam" id="PF01467">
    <property type="entry name" value="CTP_transf_like"/>
    <property type="match status" value="1"/>
</dbReference>
<reference evidence="5 6" key="1">
    <citation type="journal article" date="2020" name="BMC Genomics">
        <title>Intraspecific diversification of the crop wild relative Brassica cretica Lam. using demographic model selection.</title>
        <authorList>
            <person name="Kioukis A."/>
            <person name="Michalopoulou V.A."/>
            <person name="Briers L."/>
            <person name="Pirintsos S."/>
            <person name="Studholme D.J."/>
            <person name="Pavlidis P."/>
            <person name="Sarris P.F."/>
        </authorList>
    </citation>
    <scope>NUCLEOTIDE SEQUENCE [LARGE SCALE GENOMIC DNA]</scope>
    <source>
        <strain evidence="6">cv. PFS-1207/04</strain>
    </source>
</reference>
<evidence type="ECO:0000313" key="5">
    <source>
        <dbReference type="EMBL" id="KAF3534796.1"/>
    </source>
</evidence>
<feature type="compositionally biased region" description="Acidic residues" evidence="3">
    <location>
        <begin position="214"/>
        <end position="235"/>
    </location>
</feature>
<proteinExistence type="predicted"/>
<keyword evidence="6" id="KW-1185">Reference proteome</keyword>
<comment type="caution">
    <text evidence="5">The sequence shown here is derived from an EMBL/GenBank/DDBJ whole genome shotgun (WGS) entry which is preliminary data.</text>
</comment>
<dbReference type="Gene3D" id="3.40.50.620">
    <property type="entry name" value="HUPs"/>
    <property type="match status" value="2"/>
</dbReference>
<accession>A0ABQ7BSD9</accession>
<feature type="coiled-coil region" evidence="2">
    <location>
        <begin position="139"/>
        <end position="166"/>
    </location>
</feature>
<dbReference type="EC" id="2.7.7.15" evidence="1"/>